<organism evidence="1 2">
    <name type="scientific">Araneus ventricosus</name>
    <name type="common">Orbweaver spider</name>
    <name type="synonym">Epeira ventricosa</name>
    <dbReference type="NCBI Taxonomy" id="182803"/>
    <lineage>
        <taxon>Eukaryota</taxon>
        <taxon>Metazoa</taxon>
        <taxon>Ecdysozoa</taxon>
        <taxon>Arthropoda</taxon>
        <taxon>Chelicerata</taxon>
        <taxon>Arachnida</taxon>
        <taxon>Araneae</taxon>
        <taxon>Araneomorphae</taxon>
        <taxon>Entelegynae</taxon>
        <taxon>Araneoidea</taxon>
        <taxon>Araneidae</taxon>
        <taxon>Araneus</taxon>
    </lineage>
</organism>
<dbReference type="EMBL" id="BGPR01000103">
    <property type="protein sequence ID" value="GBL94475.1"/>
    <property type="molecule type" value="Genomic_DNA"/>
</dbReference>
<dbReference type="Proteomes" id="UP000499080">
    <property type="component" value="Unassembled WGS sequence"/>
</dbReference>
<comment type="caution">
    <text evidence="1">The sequence shown here is derived from an EMBL/GenBank/DDBJ whole genome shotgun (WGS) entry which is preliminary data.</text>
</comment>
<dbReference type="AlphaFoldDB" id="A0A4Y2BSS0"/>
<evidence type="ECO:0000313" key="1">
    <source>
        <dbReference type="EMBL" id="GBL94475.1"/>
    </source>
</evidence>
<keyword evidence="2" id="KW-1185">Reference proteome</keyword>
<sequence>MCLASCEVDALGSWLVGCWKSAWLVECKGALLNVLNVELLWAWNRAHDFQRVTLVFEPGSGRRCFRSVFRNIANHQRKYKAILALSSRKYEEVCFFPRDAGFADVVLMPFLGGLQGLQV</sequence>
<reference evidence="1 2" key="1">
    <citation type="journal article" date="2019" name="Sci. Rep.">
        <title>Orb-weaving spider Araneus ventricosus genome elucidates the spidroin gene catalogue.</title>
        <authorList>
            <person name="Kono N."/>
            <person name="Nakamura H."/>
            <person name="Ohtoshi R."/>
            <person name="Moran D.A.P."/>
            <person name="Shinohara A."/>
            <person name="Yoshida Y."/>
            <person name="Fujiwara M."/>
            <person name="Mori M."/>
            <person name="Tomita M."/>
            <person name="Arakawa K."/>
        </authorList>
    </citation>
    <scope>NUCLEOTIDE SEQUENCE [LARGE SCALE GENOMIC DNA]</scope>
</reference>
<gene>
    <name evidence="1" type="ORF">AVEN_235583_1</name>
</gene>
<accession>A0A4Y2BSS0</accession>
<protein>
    <submittedName>
        <fullName evidence="1">Uncharacterized protein</fullName>
    </submittedName>
</protein>
<name>A0A4Y2BSS0_ARAVE</name>
<proteinExistence type="predicted"/>
<evidence type="ECO:0000313" key="2">
    <source>
        <dbReference type="Proteomes" id="UP000499080"/>
    </source>
</evidence>